<sequence length="208" mass="22137">MALHRWLSRCSSEWHNAVAELPSAFMSWLLIAKINRRSSVVAFSAAASACSLVCVAIPRRARMAAELLSFFATCTAYNVVLVYSMELFSTSVRSSAVGLVRQAMVLGGVAAPVLVALGRERAFLSFGVFGLVIGCSGLFAACLPETRGGSMLDTVEEGDANVAPVTDTTAPSKNSDSDLCLKSILTARVHRSISLSEAQEMISKRLSV</sequence>
<name>A0A5J9VKB4_9POAL</name>
<reference evidence="8 9" key="1">
    <citation type="journal article" date="2019" name="Sci. Rep.">
        <title>A high-quality genome of Eragrostis curvula grass provides insights into Poaceae evolution and supports new strategies to enhance forage quality.</title>
        <authorList>
            <person name="Carballo J."/>
            <person name="Santos B.A.C.M."/>
            <person name="Zappacosta D."/>
            <person name="Garbus I."/>
            <person name="Selva J.P."/>
            <person name="Gallo C.A."/>
            <person name="Diaz A."/>
            <person name="Albertini E."/>
            <person name="Caccamo M."/>
            <person name="Echenique V."/>
        </authorList>
    </citation>
    <scope>NUCLEOTIDE SEQUENCE [LARGE SCALE GENOMIC DNA]</scope>
    <source>
        <strain evidence="9">cv. Victoria</strain>
        <tissue evidence="8">Leaf</tissue>
    </source>
</reference>
<comment type="subcellular location">
    <subcellularLocation>
        <location evidence="1">Membrane</location>
        <topology evidence="1">Multi-pass membrane protein</topology>
    </subcellularLocation>
</comment>
<dbReference type="Gramene" id="TVU36228">
    <property type="protein sequence ID" value="TVU36228"/>
    <property type="gene ID" value="EJB05_18153"/>
</dbReference>
<dbReference type="OrthoDB" id="5296287at2759"/>
<dbReference type="EMBL" id="RWGY01000009">
    <property type="protein sequence ID" value="TVU36228.1"/>
    <property type="molecule type" value="Genomic_DNA"/>
</dbReference>
<keyword evidence="5 7" id="KW-1133">Transmembrane helix</keyword>
<organism evidence="8 9">
    <name type="scientific">Eragrostis curvula</name>
    <name type="common">weeping love grass</name>
    <dbReference type="NCBI Taxonomy" id="38414"/>
    <lineage>
        <taxon>Eukaryota</taxon>
        <taxon>Viridiplantae</taxon>
        <taxon>Streptophyta</taxon>
        <taxon>Embryophyta</taxon>
        <taxon>Tracheophyta</taxon>
        <taxon>Spermatophyta</taxon>
        <taxon>Magnoliopsida</taxon>
        <taxon>Liliopsida</taxon>
        <taxon>Poales</taxon>
        <taxon>Poaceae</taxon>
        <taxon>PACMAD clade</taxon>
        <taxon>Chloridoideae</taxon>
        <taxon>Eragrostideae</taxon>
        <taxon>Eragrostidinae</taxon>
        <taxon>Eragrostis</taxon>
    </lineage>
</organism>
<keyword evidence="6 7" id="KW-0472">Membrane</keyword>
<evidence type="ECO:0000313" key="8">
    <source>
        <dbReference type="EMBL" id="TVU36228.1"/>
    </source>
</evidence>
<gene>
    <name evidence="8" type="ORF">EJB05_18153</name>
</gene>
<protein>
    <recommendedName>
        <fullName evidence="10">Major facilitator superfamily (MFS) profile domain-containing protein</fullName>
    </recommendedName>
</protein>
<evidence type="ECO:0000256" key="5">
    <source>
        <dbReference type="ARBA" id="ARBA00022989"/>
    </source>
</evidence>
<keyword evidence="3 7" id="KW-0812">Transmembrane</keyword>
<evidence type="ECO:0000256" key="3">
    <source>
        <dbReference type="ARBA" id="ARBA00022692"/>
    </source>
</evidence>
<keyword evidence="4" id="KW-0769">Symport</keyword>
<proteinExistence type="predicted"/>
<dbReference type="PANTHER" id="PTHR24064">
    <property type="entry name" value="SOLUTE CARRIER FAMILY 22 MEMBER"/>
    <property type="match status" value="1"/>
</dbReference>
<feature type="transmembrane region" description="Helical" evidence="7">
    <location>
        <begin position="96"/>
        <end position="117"/>
    </location>
</feature>
<feature type="transmembrane region" description="Helical" evidence="7">
    <location>
        <begin position="123"/>
        <end position="143"/>
    </location>
</feature>
<dbReference type="Proteomes" id="UP000324897">
    <property type="component" value="Unassembled WGS sequence"/>
</dbReference>
<evidence type="ECO:0000256" key="4">
    <source>
        <dbReference type="ARBA" id="ARBA00022847"/>
    </source>
</evidence>
<feature type="transmembrane region" description="Helical" evidence="7">
    <location>
        <begin position="64"/>
        <end position="84"/>
    </location>
</feature>
<feature type="non-terminal residue" evidence="8">
    <location>
        <position position="1"/>
    </location>
</feature>
<evidence type="ECO:0008006" key="10">
    <source>
        <dbReference type="Google" id="ProtNLM"/>
    </source>
</evidence>
<dbReference type="GO" id="GO:0006817">
    <property type="term" value="P:phosphate ion transport"/>
    <property type="evidence" value="ECO:0007669"/>
    <property type="project" value="UniProtKB-KW"/>
</dbReference>
<evidence type="ECO:0000256" key="1">
    <source>
        <dbReference type="ARBA" id="ARBA00004141"/>
    </source>
</evidence>
<keyword evidence="2" id="KW-0592">Phosphate transport</keyword>
<dbReference type="GO" id="GO:0016020">
    <property type="term" value="C:membrane"/>
    <property type="evidence" value="ECO:0007669"/>
    <property type="project" value="UniProtKB-SubCell"/>
</dbReference>
<dbReference type="SUPFAM" id="SSF103473">
    <property type="entry name" value="MFS general substrate transporter"/>
    <property type="match status" value="1"/>
</dbReference>
<accession>A0A5J9VKB4</accession>
<dbReference type="Gene3D" id="1.20.1250.20">
    <property type="entry name" value="MFS general substrate transporter like domains"/>
    <property type="match status" value="1"/>
</dbReference>
<keyword evidence="9" id="KW-1185">Reference proteome</keyword>
<evidence type="ECO:0000256" key="2">
    <source>
        <dbReference type="ARBA" id="ARBA00022592"/>
    </source>
</evidence>
<comment type="caution">
    <text evidence="8">The sequence shown here is derived from an EMBL/GenBank/DDBJ whole genome shotgun (WGS) entry which is preliminary data.</text>
</comment>
<keyword evidence="2" id="KW-0813">Transport</keyword>
<dbReference type="GO" id="GO:0015293">
    <property type="term" value="F:symporter activity"/>
    <property type="evidence" value="ECO:0007669"/>
    <property type="project" value="UniProtKB-KW"/>
</dbReference>
<dbReference type="AlphaFoldDB" id="A0A5J9VKB4"/>
<dbReference type="InterPro" id="IPR036259">
    <property type="entry name" value="MFS_trans_sf"/>
</dbReference>
<evidence type="ECO:0000256" key="7">
    <source>
        <dbReference type="SAM" id="Phobius"/>
    </source>
</evidence>
<evidence type="ECO:0000256" key="6">
    <source>
        <dbReference type="ARBA" id="ARBA00023136"/>
    </source>
</evidence>
<evidence type="ECO:0000313" key="9">
    <source>
        <dbReference type="Proteomes" id="UP000324897"/>
    </source>
</evidence>